<name>A0A1I4LGG9_9PROT</name>
<dbReference type="Proteomes" id="UP000183287">
    <property type="component" value="Unassembled WGS sequence"/>
</dbReference>
<sequence>MMKFDFDAELRGDDGAVFLAYYEVQPPNVGGQKSLIHVAVPAQHITKMPPANPCTLLGKRGAFTISMQEVHWPRFPASSQSTLGLEAIELLHVERLIIWHPPMNARREIRFYLAPISYLRSESTCVFLATDPIQRIFSYWIYRTLARRGSLRSG</sequence>
<evidence type="ECO:0000313" key="1">
    <source>
        <dbReference type="EMBL" id="SFL89999.1"/>
    </source>
</evidence>
<protein>
    <submittedName>
        <fullName evidence="1">Uncharacterized protein</fullName>
    </submittedName>
</protein>
<evidence type="ECO:0000313" key="2">
    <source>
        <dbReference type="Proteomes" id="UP000183287"/>
    </source>
</evidence>
<gene>
    <name evidence="1" type="ORF">SAMN05421863_1006110</name>
</gene>
<proteinExistence type="predicted"/>
<reference evidence="2" key="1">
    <citation type="submission" date="2016-10" db="EMBL/GenBank/DDBJ databases">
        <authorList>
            <person name="Varghese N."/>
            <person name="Submissions S."/>
        </authorList>
    </citation>
    <scope>NUCLEOTIDE SEQUENCE [LARGE SCALE GENOMIC DNA]</scope>
    <source>
        <strain evidence="2">Nm44</strain>
    </source>
</reference>
<dbReference type="EMBL" id="FOUB01000006">
    <property type="protein sequence ID" value="SFL89999.1"/>
    <property type="molecule type" value="Genomic_DNA"/>
</dbReference>
<dbReference type="AlphaFoldDB" id="A0A1I4LGG9"/>
<organism evidence="1 2">
    <name type="scientific">Nitrosomonas communis</name>
    <dbReference type="NCBI Taxonomy" id="44574"/>
    <lineage>
        <taxon>Bacteria</taxon>
        <taxon>Pseudomonadati</taxon>
        <taxon>Pseudomonadota</taxon>
        <taxon>Betaproteobacteria</taxon>
        <taxon>Nitrosomonadales</taxon>
        <taxon>Nitrosomonadaceae</taxon>
        <taxon>Nitrosomonas</taxon>
    </lineage>
</organism>
<accession>A0A1I4LGG9</accession>
<keyword evidence="2" id="KW-1185">Reference proteome</keyword>